<dbReference type="SUPFAM" id="SSF51126">
    <property type="entry name" value="Pectin lyase-like"/>
    <property type="match status" value="1"/>
</dbReference>
<keyword evidence="4" id="KW-0472">Membrane</keyword>
<keyword evidence="2" id="KW-0677">Repeat</keyword>
<sequence length="830" mass="86013">MPEENLSQAPRHSIRTSRSKRVQRIAISVFTAAVAGGIVVPVASSASAAGATWTNIAVDTYSRTTSGGLGSADLGGAYTTAKGTGSGALSVTGGHGVLEAVQPGTATSVVLTQTSAADVHLQGTVRAPAMAASAFGLYHGLQARRQNDGSAYIGRVRLAPGGALSVSVSRVSGSSDTLLKDVRTNLTAAPGTLVKLAFEVTGTDPVVLSARAWLSGSAEPGWQLTAQDTSPSRITKAGAVGQWDYVSRSSVATTVVVDDFWAAKRLTAGAPVTTPPPAVPPAVTAPATTTHGALPIGTAQYAVPSNAIFVNPNSGNDSGSGTMAAPYRTVTYAVSRAAAGQTVVLRGGTYHESVIVNDRPITIQAYPAEAVWFDGSSAVTGWTKSGSTWVKSGWTKTFDSSIGFSFGQNNSVFLQSGFPMASHPDQVYIDGVQLKQVATAASVVPGTFAVNYASKQLIIGSDPANHQVRATDIEQAIRVNVAGVVLRGFGVRRYGTPMPLMGAVRFNKPGSVENVEIDDVAANALSFSGSNASANHVTVNRAGQMGLHADTADNLVVKNSLFNQNNYEHFNPWIATGGIKITKTRNAVISGNTVINTYGTGIWFDESSVNIRIVGNTVTGNTEAGIETELSDTMTIANNTVTGGKTGIYLFNAGNGKIYNNRLGGSSDQGIWLSQNGRRQANASEPGHDPRYPIPDPTCPWILRNVQIVNNSFGEAPTDHIMVLDKATNVGADSMNITINGNLFSKKVSASDSNLLAWGGTNNQIASRMTSVAQLSAKNAGWRNAESATSTALAGLTTQESAFSSFAVALPADVASAVGVASGTKKIGTF</sequence>
<dbReference type="STRING" id="1090615.SAMN04515671_0531"/>
<dbReference type="InterPro" id="IPR006626">
    <property type="entry name" value="PbH1"/>
</dbReference>
<feature type="domain" description="Right handed beta helix" evidence="6">
    <location>
        <begin position="511"/>
        <end position="662"/>
    </location>
</feature>
<keyword evidence="4" id="KW-0812">Transmembrane</keyword>
<comment type="pathway">
    <text evidence="1">Protein modification; protein ubiquitination.</text>
</comment>
<keyword evidence="3" id="KW-0833">Ubl conjugation pathway</keyword>
<feature type="domain" description="DUF1565" evidence="5">
    <location>
        <begin position="314"/>
        <end position="363"/>
    </location>
</feature>
<name>A0A1H0IJH5_9ACTN</name>
<reference evidence="7 8" key="1">
    <citation type="submission" date="2016-10" db="EMBL/GenBank/DDBJ databases">
        <authorList>
            <person name="de Groot N.N."/>
        </authorList>
    </citation>
    <scope>NUCLEOTIDE SEQUENCE [LARGE SCALE GENOMIC DNA]</scope>
    <source>
        <strain evidence="8">P4-7,KCTC 19426,CECT 7604</strain>
    </source>
</reference>
<dbReference type="PANTHER" id="PTHR22990:SF15">
    <property type="entry name" value="F-BOX ONLY PROTEIN 10"/>
    <property type="match status" value="1"/>
</dbReference>
<evidence type="ECO:0000256" key="2">
    <source>
        <dbReference type="ARBA" id="ARBA00022737"/>
    </source>
</evidence>
<keyword evidence="8" id="KW-1185">Reference proteome</keyword>
<evidence type="ECO:0000313" key="8">
    <source>
        <dbReference type="Proteomes" id="UP000198741"/>
    </source>
</evidence>
<organism evidence="7 8">
    <name type="scientific">Nakamurella panacisegetis</name>
    <dbReference type="NCBI Taxonomy" id="1090615"/>
    <lineage>
        <taxon>Bacteria</taxon>
        <taxon>Bacillati</taxon>
        <taxon>Actinomycetota</taxon>
        <taxon>Actinomycetes</taxon>
        <taxon>Nakamurellales</taxon>
        <taxon>Nakamurellaceae</taxon>
        <taxon>Nakamurella</taxon>
    </lineage>
</organism>
<dbReference type="InterPro" id="IPR051550">
    <property type="entry name" value="SCF-Subunits/Alg-Epimerases"/>
</dbReference>
<dbReference type="NCBIfam" id="TIGR03804">
    <property type="entry name" value="para_beta_helix"/>
    <property type="match status" value="2"/>
</dbReference>
<dbReference type="InterPro" id="IPR011050">
    <property type="entry name" value="Pectin_lyase_fold/virulence"/>
</dbReference>
<dbReference type="Proteomes" id="UP000198741">
    <property type="component" value="Chromosome I"/>
</dbReference>
<dbReference type="InterPro" id="IPR011459">
    <property type="entry name" value="DUF1565"/>
</dbReference>
<gene>
    <name evidence="7" type="ORF">SAMN04515671_0531</name>
</gene>
<dbReference type="EMBL" id="LT629710">
    <property type="protein sequence ID" value="SDO31505.1"/>
    <property type="molecule type" value="Genomic_DNA"/>
</dbReference>
<evidence type="ECO:0000256" key="1">
    <source>
        <dbReference type="ARBA" id="ARBA00004906"/>
    </source>
</evidence>
<evidence type="ECO:0000259" key="6">
    <source>
        <dbReference type="Pfam" id="PF13229"/>
    </source>
</evidence>
<dbReference type="PANTHER" id="PTHR22990">
    <property type="entry name" value="F-BOX ONLY PROTEIN"/>
    <property type="match status" value="1"/>
</dbReference>
<dbReference type="InterPro" id="IPR039448">
    <property type="entry name" value="Beta_helix"/>
</dbReference>
<dbReference type="Pfam" id="PF13229">
    <property type="entry name" value="Beta_helix"/>
    <property type="match status" value="1"/>
</dbReference>
<evidence type="ECO:0000256" key="3">
    <source>
        <dbReference type="ARBA" id="ARBA00022786"/>
    </source>
</evidence>
<dbReference type="Pfam" id="PF07602">
    <property type="entry name" value="DUF1565"/>
    <property type="match status" value="1"/>
</dbReference>
<dbReference type="InterPro" id="IPR012334">
    <property type="entry name" value="Pectin_lyas_fold"/>
</dbReference>
<dbReference type="InterPro" id="IPR022441">
    <property type="entry name" value="Para_beta_helix_rpt-2"/>
</dbReference>
<evidence type="ECO:0000256" key="4">
    <source>
        <dbReference type="SAM" id="Phobius"/>
    </source>
</evidence>
<protein>
    <submittedName>
        <fullName evidence="7">Parallel beta-helix repeat (Two copies)</fullName>
    </submittedName>
</protein>
<dbReference type="AlphaFoldDB" id="A0A1H0IJH5"/>
<keyword evidence="4" id="KW-1133">Transmembrane helix</keyword>
<evidence type="ECO:0000313" key="7">
    <source>
        <dbReference type="EMBL" id="SDO31505.1"/>
    </source>
</evidence>
<feature type="transmembrane region" description="Helical" evidence="4">
    <location>
        <begin position="25"/>
        <end position="44"/>
    </location>
</feature>
<dbReference type="OrthoDB" id="9807425at2"/>
<dbReference type="Gene3D" id="2.160.20.10">
    <property type="entry name" value="Single-stranded right-handed beta-helix, Pectin lyase-like"/>
    <property type="match status" value="1"/>
</dbReference>
<evidence type="ECO:0000259" key="5">
    <source>
        <dbReference type="Pfam" id="PF07602"/>
    </source>
</evidence>
<dbReference type="SMART" id="SM00710">
    <property type="entry name" value="PbH1"/>
    <property type="match status" value="6"/>
</dbReference>
<accession>A0A1H0IJH5</accession>
<proteinExistence type="predicted"/>